<keyword evidence="4" id="KW-1185">Reference proteome</keyword>
<protein>
    <submittedName>
        <fullName evidence="3">Uncharacterized protein</fullName>
    </submittedName>
</protein>
<sequence>MALNKLCFYALTALLAVNFIFAEEQPQHEERRFPWPNHFSFSFERALNASKGFFPGGLFNNSREFFPRRPESNDPQGPPSRSQRSIRFSGCNFNAEPGLSCLDCTTARLCLPNNVSITANCGFLLPNCNGGRCSASPSSSCNSTRSN</sequence>
<keyword evidence="2" id="KW-0732">Signal</keyword>
<feature type="compositionally biased region" description="Polar residues" evidence="1">
    <location>
        <begin position="73"/>
        <end position="84"/>
    </location>
</feature>
<evidence type="ECO:0000313" key="4">
    <source>
        <dbReference type="Proteomes" id="UP001497472"/>
    </source>
</evidence>
<proteinExistence type="predicted"/>
<evidence type="ECO:0000313" key="3">
    <source>
        <dbReference type="EMBL" id="CAK1555797.1"/>
    </source>
</evidence>
<comment type="caution">
    <text evidence="3">The sequence shown here is derived from an EMBL/GenBank/DDBJ whole genome shotgun (WGS) entry which is preliminary data.</text>
</comment>
<name>A0AAV1K3V1_9NEOP</name>
<reference evidence="3 4" key="1">
    <citation type="submission" date="2023-11" db="EMBL/GenBank/DDBJ databases">
        <authorList>
            <person name="Okamura Y."/>
        </authorList>
    </citation>
    <scope>NUCLEOTIDE SEQUENCE [LARGE SCALE GENOMIC DNA]</scope>
</reference>
<dbReference type="EMBL" id="CAVLEF010000280">
    <property type="protein sequence ID" value="CAK1555797.1"/>
    <property type="molecule type" value="Genomic_DNA"/>
</dbReference>
<feature type="region of interest" description="Disordered" evidence="1">
    <location>
        <begin position="65"/>
        <end position="84"/>
    </location>
</feature>
<dbReference type="AlphaFoldDB" id="A0AAV1K3V1"/>
<gene>
    <name evidence="3" type="ORF">LNINA_LOCUS14585</name>
</gene>
<evidence type="ECO:0000256" key="1">
    <source>
        <dbReference type="SAM" id="MobiDB-lite"/>
    </source>
</evidence>
<feature type="chain" id="PRO_5043909155" evidence="2">
    <location>
        <begin position="23"/>
        <end position="147"/>
    </location>
</feature>
<accession>A0AAV1K3V1</accession>
<evidence type="ECO:0000256" key="2">
    <source>
        <dbReference type="SAM" id="SignalP"/>
    </source>
</evidence>
<dbReference type="Proteomes" id="UP001497472">
    <property type="component" value="Unassembled WGS sequence"/>
</dbReference>
<organism evidence="3 4">
    <name type="scientific">Leptosia nina</name>
    <dbReference type="NCBI Taxonomy" id="320188"/>
    <lineage>
        <taxon>Eukaryota</taxon>
        <taxon>Metazoa</taxon>
        <taxon>Ecdysozoa</taxon>
        <taxon>Arthropoda</taxon>
        <taxon>Hexapoda</taxon>
        <taxon>Insecta</taxon>
        <taxon>Pterygota</taxon>
        <taxon>Neoptera</taxon>
        <taxon>Endopterygota</taxon>
        <taxon>Lepidoptera</taxon>
        <taxon>Glossata</taxon>
        <taxon>Ditrysia</taxon>
        <taxon>Papilionoidea</taxon>
        <taxon>Pieridae</taxon>
        <taxon>Pierinae</taxon>
        <taxon>Leptosia</taxon>
    </lineage>
</organism>
<feature type="signal peptide" evidence="2">
    <location>
        <begin position="1"/>
        <end position="22"/>
    </location>
</feature>